<dbReference type="GO" id="GO:0004366">
    <property type="term" value="F:glycerol-3-phosphate O-acyltransferase activity"/>
    <property type="evidence" value="ECO:0007669"/>
    <property type="project" value="UniProtKB-EC"/>
</dbReference>
<dbReference type="GO" id="GO:0012505">
    <property type="term" value="C:endomembrane system"/>
    <property type="evidence" value="ECO:0007669"/>
    <property type="project" value="UniProtKB-SubCell"/>
</dbReference>
<evidence type="ECO:0000256" key="3">
    <source>
        <dbReference type="ARBA" id="ARBA00007937"/>
    </source>
</evidence>
<comment type="similarity">
    <text evidence="3">Belongs to the GPAT/DAPAT family.</text>
</comment>
<dbReference type="GO" id="GO:0016024">
    <property type="term" value="P:CDP-diacylglycerol biosynthetic process"/>
    <property type="evidence" value="ECO:0007669"/>
    <property type="project" value="UniProtKB-UniPathway"/>
</dbReference>
<protein>
    <recommendedName>
        <fullName evidence="5">Glycerol-3-phosphate acyltransferase</fullName>
        <ecNumber evidence="4">2.3.1.15</ecNumber>
    </recommendedName>
</protein>
<feature type="domain" description="Phospholipid/glycerol acyltransferase" evidence="10">
    <location>
        <begin position="377"/>
        <end position="504"/>
    </location>
</feature>
<dbReference type="EMBL" id="FR695877">
    <property type="protein sequence ID" value="CBX30767.1"/>
    <property type="molecule type" value="Genomic_DNA"/>
</dbReference>
<gene>
    <name evidence="11" type="ORF">N47_E42790</name>
</gene>
<dbReference type="InterPro" id="IPR041728">
    <property type="entry name" value="GPAT/DHAPAT_LPLAT"/>
</dbReference>
<keyword evidence="6" id="KW-0808">Transferase</keyword>
<evidence type="ECO:0000256" key="6">
    <source>
        <dbReference type="ARBA" id="ARBA00022679"/>
    </source>
</evidence>
<evidence type="ECO:0000256" key="8">
    <source>
        <dbReference type="ARBA" id="ARBA00023315"/>
    </source>
</evidence>
<dbReference type="PANTHER" id="PTHR12563:SF17">
    <property type="entry name" value="DIHYDROXYACETONE PHOSPHATE ACYLTRANSFERASE"/>
    <property type="match status" value="1"/>
</dbReference>
<evidence type="ECO:0000313" key="11">
    <source>
        <dbReference type="EMBL" id="CBX30767.1"/>
    </source>
</evidence>
<dbReference type="CDD" id="cd07993">
    <property type="entry name" value="LPLAT_DHAPAT-like"/>
    <property type="match status" value="1"/>
</dbReference>
<dbReference type="SUPFAM" id="SSF69593">
    <property type="entry name" value="Glycerol-3-phosphate (1)-acyltransferase"/>
    <property type="match status" value="1"/>
</dbReference>
<dbReference type="PANTHER" id="PTHR12563">
    <property type="entry name" value="GLYCEROL-3-PHOSPHATE ACYLTRANSFERASE"/>
    <property type="match status" value="1"/>
</dbReference>
<dbReference type="EC" id="2.3.1.15" evidence="4"/>
<keyword evidence="7" id="KW-0472">Membrane</keyword>
<dbReference type="PIRSF" id="PIRSF000437">
    <property type="entry name" value="GPAT_DHAPAT"/>
    <property type="match status" value="1"/>
</dbReference>
<evidence type="ECO:0000256" key="5">
    <source>
        <dbReference type="ARBA" id="ARBA00013432"/>
    </source>
</evidence>
<evidence type="ECO:0000256" key="1">
    <source>
        <dbReference type="ARBA" id="ARBA00004184"/>
    </source>
</evidence>
<dbReference type="InterPro" id="IPR022284">
    <property type="entry name" value="GPAT/DHAPAT"/>
</dbReference>
<reference evidence="11" key="1">
    <citation type="journal article" date="2011" name="Environ. Microbiol.">
        <title>Genomic insights into the metabolic potential of the polycyclic aromatic hydrocarbon degrading sulfate-reducing Deltaproteobacterium N47.</title>
        <authorList>
            <person name="Bergmann F."/>
            <person name="Selesi D."/>
            <person name="Weinmaier T."/>
            <person name="Tischler P."/>
            <person name="Rattei T."/>
            <person name="Meckenstock R.U."/>
        </authorList>
    </citation>
    <scope>NUCLEOTIDE SEQUENCE</scope>
</reference>
<evidence type="ECO:0000256" key="4">
    <source>
        <dbReference type="ARBA" id="ARBA00013113"/>
    </source>
</evidence>
<evidence type="ECO:0000256" key="9">
    <source>
        <dbReference type="ARBA" id="ARBA00048427"/>
    </source>
</evidence>
<dbReference type="UniPathway" id="UPA00557">
    <property type="reaction ID" value="UER00612"/>
</dbReference>
<evidence type="ECO:0000256" key="2">
    <source>
        <dbReference type="ARBA" id="ARBA00004765"/>
    </source>
</evidence>
<dbReference type="Pfam" id="PF01553">
    <property type="entry name" value="Acyltransferase"/>
    <property type="match status" value="1"/>
</dbReference>
<dbReference type="InterPro" id="IPR045520">
    <property type="entry name" value="GPAT/DHAPAT_C"/>
</dbReference>
<dbReference type="SMART" id="SM00563">
    <property type="entry name" value="PlsC"/>
    <property type="match status" value="1"/>
</dbReference>
<dbReference type="Pfam" id="PF19277">
    <property type="entry name" value="GPAT_C"/>
    <property type="match status" value="1"/>
</dbReference>
<proteinExistence type="inferred from homology"/>
<keyword evidence="8" id="KW-0012">Acyltransferase</keyword>
<dbReference type="AlphaFoldDB" id="E1YKY4"/>
<organism evidence="11">
    <name type="scientific">uncultured Desulfobacterium sp</name>
    <dbReference type="NCBI Taxonomy" id="201089"/>
    <lineage>
        <taxon>Bacteria</taxon>
        <taxon>Pseudomonadati</taxon>
        <taxon>Thermodesulfobacteriota</taxon>
        <taxon>Desulfobacteria</taxon>
        <taxon>Desulfobacterales</taxon>
        <taxon>Desulfobacteriaceae</taxon>
        <taxon>Desulfobacterium</taxon>
        <taxon>environmental samples</taxon>
    </lineage>
</organism>
<sequence>MGLINTGMKVLREKINKWINGILLDAHNYFICYLPENLSFFSSHFLKIFFSGIKIDSDQLNIIKQLPENAIVVYTSKFKSNFEFLFAYIRYKEMGLPFPVIGFDYNAFIWQPLTRRLRTVVSYIDYYFKNKSFPDPYKSGYIEEELLKGKSAFLSLVKEESFYKKFVKSETDPIAYLIEIQRTTDRPIYIIPQIISFGKNPIRANNSLADIFFGTAYKAGRLRKIATLFKYPGKIIVELSEPINLKQFIESKDIQEYGIQYVSMLLRRDLLLQLNRHRQTIIGPALKSTVELKESILANPRFQVFLETYSKSRKTTVQEVSKEVNNYLDEIAAKYNNTVIRIVAAFIGWIVNTMFDGYTVNTDGLNKVKNQSLKGPLILIPCHKSHIDYLILSYLLYNNNMPCPHIAAGKNLSFWPMGSLFRAGGAFFIRRTLGGAALYLRVFSEYIYKLLEEGFNIEFFIEGGRSRTGKLILPKLGFLSILLEAFKKGACKDLIFVPIFIGYDRVIEESSYLDELEGGQKEPENFFQLLKAGKLLKKKYGKVYIQFNESISLNEFLADRDIQLKSMTSKEQNAFCRNLGYRMINAINDASVVTPFSLVASAILNCTKKRFTYENILSDVETYIQYLSYQGTKLSDTLISDYKRAVEQVFETYIQRKFIEPVYRGKISDPKSSEYFVNVNRRPAIEYYKNNSISHFIPVAITAIEILKIESFQFQASDLHPGYAFLQNFFKYEFAYDVDKTQEYFIRKSIKVFIDNAVLVPHEKLPDTYNITSAGLKILKLYTNFLKPYFESYLVVISFIETTSLKGLDAKERIKKIQILGNRMYKRNEIERIEALSRVNYTNALDFFGNKGIKDSGNTEKIKYYKDIINKYLSFLQYTG</sequence>
<comment type="catalytic activity">
    <reaction evidence="9">
        <text>sn-glycerol 3-phosphate + an acyl-CoA = a 1-acyl-sn-glycero-3-phosphate + CoA</text>
        <dbReference type="Rhea" id="RHEA:15325"/>
        <dbReference type="ChEBI" id="CHEBI:57287"/>
        <dbReference type="ChEBI" id="CHEBI:57597"/>
        <dbReference type="ChEBI" id="CHEBI:57970"/>
        <dbReference type="ChEBI" id="CHEBI:58342"/>
        <dbReference type="EC" id="2.3.1.15"/>
    </reaction>
</comment>
<evidence type="ECO:0000259" key="10">
    <source>
        <dbReference type="SMART" id="SM00563"/>
    </source>
</evidence>
<dbReference type="GO" id="GO:0005886">
    <property type="term" value="C:plasma membrane"/>
    <property type="evidence" value="ECO:0007669"/>
    <property type="project" value="TreeGrafter"/>
</dbReference>
<evidence type="ECO:0000256" key="7">
    <source>
        <dbReference type="ARBA" id="ARBA00023136"/>
    </source>
</evidence>
<comment type="subcellular location">
    <subcellularLocation>
        <location evidence="1">Endomembrane system</location>
        <topology evidence="1">Peripheral membrane protein</topology>
    </subcellularLocation>
</comment>
<comment type="pathway">
    <text evidence="2">Phospholipid metabolism; CDP-diacylglycerol biosynthesis; CDP-diacylglycerol from sn-glycerol 3-phosphate: step 1/3.</text>
</comment>
<dbReference type="InterPro" id="IPR002123">
    <property type="entry name" value="Plipid/glycerol_acylTrfase"/>
</dbReference>
<name>E1YKY4_9BACT</name>
<accession>E1YKY4</accession>